<dbReference type="GO" id="GO:0010257">
    <property type="term" value="P:NADH dehydrogenase complex assembly"/>
    <property type="evidence" value="ECO:0007669"/>
    <property type="project" value="TreeGrafter"/>
</dbReference>
<dbReference type="AlphaFoldDB" id="A0A8H3TMG9"/>
<dbReference type="InterPro" id="IPR013857">
    <property type="entry name" value="NADH-UbQ_OxRdtase-assoc_prot30"/>
</dbReference>
<dbReference type="Pfam" id="PF08547">
    <property type="entry name" value="CIA30"/>
    <property type="match status" value="1"/>
</dbReference>
<dbReference type="PANTHER" id="PTHR13194">
    <property type="entry name" value="COMPLEX I INTERMEDIATE-ASSOCIATED PROTEIN 30"/>
    <property type="match status" value="1"/>
</dbReference>
<evidence type="ECO:0000256" key="4">
    <source>
        <dbReference type="ARBA" id="ARBA00023186"/>
    </source>
</evidence>
<dbReference type="GO" id="GO:0005739">
    <property type="term" value="C:mitochondrion"/>
    <property type="evidence" value="ECO:0007669"/>
    <property type="project" value="UniProtKB-SubCell"/>
</dbReference>
<evidence type="ECO:0000259" key="6">
    <source>
        <dbReference type="Pfam" id="PF08547"/>
    </source>
</evidence>
<feature type="region of interest" description="Disordered" evidence="5">
    <location>
        <begin position="213"/>
        <end position="235"/>
    </location>
</feature>
<comment type="caution">
    <text evidence="7">The sequence shown here is derived from an EMBL/GenBank/DDBJ whole genome shotgun (WGS) entry which is preliminary data.</text>
</comment>
<dbReference type="Gene3D" id="2.60.120.430">
    <property type="entry name" value="Galactose-binding lectin"/>
    <property type="match status" value="1"/>
</dbReference>
<dbReference type="Proteomes" id="UP000620104">
    <property type="component" value="Unassembled WGS sequence"/>
</dbReference>
<name>A0A8H3TMG9_9TREE</name>
<evidence type="ECO:0000313" key="8">
    <source>
        <dbReference type="Proteomes" id="UP000620104"/>
    </source>
</evidence>
<dbReference type="SUPFAM" id="SSF49785">
    <property type="entry name" value="Galactose-binding domain-like"/>
    <property type="match status" value="1"/>
</dbReference>
<protein>
    <recommendedName>
        <fullName evidence="6">NADH:ubiquinone oxidoreductase intermediate-associated protein 30 domain-containing protein</fullName>
    </recommendedName>
</protein>
<evidence type="ECO:0000256" key="5">
    <source>
        <dbReference type="SAM" id="MobiDB-lite"/>
    </source>
</evidence>
<comment type="subcellular location">
    <subcellularLocation>
        <location evidence="1">Mitochondrion</location>
    </subcellularLocation>
</comment>
<accession>A0A8H3TMG9</accession>
<reference evidence="7" key="1">
    <citation type="submission" date="2020-07" db="EMBL/GenBank/DDBJ databases">
        <title>Draft Genome Sequence of a Deep-Sea Yeast, Naganishia (Cryptococcus) liquefaciens strain N6.</title>
        <authorList>
            <person name="Han Y.W."/>
            <person name="Kajitani R."/>
            <person name="Morimoto H."/>
            <person name="Parhat M."/>
            <person name="Tsubouchi H."/>
            <person name="Bakenova O."/>
            <person name="Ogata M."/>
            <person name="Argunhan B."/>
            <person name="Aoki R."/>
            <person name="Kajiwara S."/>
            <person name="Itoh T."/>
            <person name="Iwasaki H."/>
        </authorList>
    </citation>
    <scope>NUCLEOTIDE SEQUENCE</scope>
    <source>
        <strain evidence="7">N6</strain>
    </source>
</reference>
<dbReference type="OrthoDB" id="42561at2759"/>
<comment type="similarity">
    <text evidence="2">Belongs to the CIA30 family.</text>
</comment>
<evidence type="ECO:0000256" key="2">
    <source>
        <dbReference type="ARBA" id="ARBA00007884"/>
    </source>
</evidence>
<evidence type="ECO:0000313" key="7">
    <source>
        <dbReference type="EMBL" id="GHJ83767.1"/>
    </source>
</evidence>
<sequence>MSSPWKAYWDRSLAVLRANTSRVLRAEADPSAKSHLIYAINRDTRLQDFATGCDADIGGKSECTLDVDEQGDGRFWGEVRRDVRAEWRGKVRGGYAGFRNKALPSLFGTQHHDLSLFTHLALTVRPSGEPKTWRHWFVNIQTDGPVRSDLFQHRLPLPSPNNLAAVNKWQTVHIPLSSFVLTNSGALSETQITMLKSKVRTVGLSILGSERVQESAATSDEEGLEGSHTALQEAGPGVEGKFELGIRKIEAVRRDEDAL</sequence>
<dbReference type="PANTHER" id="PTHR13194:SF18">
    <property type="entry name" value="COMPLEX I INTERMEDIATE-ASSOCIATED PROTEIN 30, MITOCHONDRIAL"/>
    <property type="match status" value="1"/>
</dbReference>
<keyword evidence="3" id="KW-0496">Mitochondrion</keyword>
<evidence type="ECO:0000256" key="1">
    <source>
        <dbReference type="ARBA" id="ARBA00004173"/>
    </source>
</evidence>
<organism evidence="7 8">
    <name type="scientific">Naganishia liquefaciens</name>
    <dbReference type="NCBI Taxonomy" id="104408"/>
    <lineage>
        <taxon>Eukaryota</taxon>
        <taxon>Fungi</taxon>
        <taxon>Dikarya</taxon>
        <taxon>Basidiomycota</taxon>
        <taxon>Agaricomycotina</taxon>
        <taxon>Tremellomycetes</taxon>
        <taxon>Filobasidiales</taxon>
        <taxon>Filobasidiaceae</taxon>
        <taxon>Naganishia</taxon>
    </lineage>
</organism>
<keyword evidence="4" id="KW-0143">Chaperone</keyword>
<gene>
    <name evidence="7" type="ORF">NliqN6_0169</name>
</gene>
<feature type="domain" description="NADH:ubiquinone oxidoreductase intermediate-associated protein 30" evidence="6">
    <location>
        <begin position="42"/>
        <end position="209"/>
    </location>
</feature>
<dbReference type="EMBL" id="BLZA01000005">
    <property type="protein sequence ID" value="GHJ83767.1"/>
    <property type="molecule type" value="Genomic_DNA"/>
</dbReference>
<dbReference type="GO" id="GO:0051082">
    <property type="term" value="F:unfolded protein binding"/>
    <property type="evidence" value="ECO:0007669"/>
    <property type="project" value="TreeGrafter"/>
</dbReference>
<dbReference type="InterPro" id="IPR039131">
    <property type="entry name" value="NDUFAF1"/>
</dbReference>
<dbReference type="GO" id="GO:0006120">
    <property type="term" value="P:mitochondrial electron transport, NADH to ubiquinone"/>
    <property type="evidence" value="ECO:0007669"/>
    <property type="project" value="TreeGrafter"/>
</dbReference>
<dbReference type="InterPro" id="IPR008979">
    <property type="entry name" value="Galactose-bd-like_sf"/>
</dbReference>
<keyword evidence="8" id="KW-1185">Reference proteome</keyword>
<evidence type="ECO:0000256" key="3">
    <source>
        <dbReference type="ARBA" id="ARBA00023128"/>
    </source>
</evidence>
<proteinExistence type="inferred from homology"/>